<sequence>MVVVEPLLKYLRYKICVSASYSPVNCNDRNVLVEYVFLNNENHLADGIVREAAEETEFEQLEYWSCSSSLVLFSK</sequence>
<evidence type="ECO:0000313" key="2">
    <source>
        <dbReference type="Proteomes" id="UP000004994"/>
    </source>
</evidence>
<dbReference type="Proteomes" id="UP000004994">
    <property type="component" value="Chromosome 11"/>
</dbReference>
<protein>
    <submittedName>
        <fullName evidence="1">Uncharacterized protein</fullName>
    </submittedName>
</protein>
<dbReference type="EnsemblPlants" id="Solyc11g013463.1.1">
    <property type="protein sequence ID" value="Solyc11g013463.1.1"/>
    <property type="gene ID" value="Solyc11g013463.1"/>
</dbReference>
<dbReference type="InParanoid" id="A0A3Q7ISL8"/>
<name>A0A3Q7ISL8_SOLLC</name>
<dbReference type="AlphaFoldDB" id="A0A3Q7ISL8"/>
<reference evidence="1" key="1">
    <citation type="journal article" date="2012" name="Nature">
        <title>The tomato genome sequence provides insights into fleshy fruit evolution.</title>
        <authorList>
            <consortium name="Tomato Genome Consortium"/>
        </authorList>
    </citation>
    <scope>NUCLEOTIDE SEQUENCE [LARGE SCALE GENOMIC DNA]</scope>
    <source>
        <strain evidence="1">cv. Heinz 1706</strain>
    </source>
</reference>
<organism evidence="1">
    <name type="scientific">Solanum lycopersicum</name>
    <name type="common">Tomato</name>
    <name type="synonym">Lycopersicon esculentum</name>
    <dbReference type="NCBI Taxonomy" id="4081"/>
    <lineage>
        <taxon>Eukaryota</taxon>
        <taxon>Viridiplantae</taxon>
        <taxon>Streptophyta</taxon>
        <taxon>Embryophyta</taxon>
        <taxon>Tracheophyta</taxon>
        <taxon>Spermatophyta</taxon>
        <taxon>Magnoliopsida</taxon>
        <taxon>eudicotyledons</taxon>
        <taxon>Gunneridae</taxon>
        <taxon>Pentapetalae</taxon>
        <taxon>asterids</taxon>
        <taxon>lamiids</taxon>
        <taxon>Solanales</taxon>
        <taxon>Solanaceae</taxon>
        <taxon>Solanoideae</taxon>
        <taxon>Solaneae</taxon>
        <taxon>Solanum</taxon>
        <taxon>Solanum subgen. Lycopersicon</taxon>
    </lineage>
</organism>
<keyword evidence="2" id="KW-1185">Reference proteome</keyword>
<reference evidence="1" key="2">
    <citation type="submission" date="2019-01" db="UniProtKB">
        <authorList>
            <consortium name="EnsemblPlants"/>
        </authorList>
    </citation>
    <scope>IDENTIFICATION</scope>
    <source>
        <strain evidence="1">cv. Heinz 1706</strain>
    </source>
</reference>
<accession>A0A3Q7ISL8</accession>
<dbReference type="Gramene" id="Solyc11g013463.1.1">
    <property type="protein sequence ID" value="Solyc11g013463.1.1"/>
    <property type="gene ID" value="Solyc11g013463.1"/>
</dbReference>
<proteinExistence type="predicted"/>
<evidence type="ECO:0000313" key="1">
    <source>
        <dbReference type="EnsemblPlants" id="Solyc11g013463.1.1"/>
    </source>
</evidence>